<name>A0A290S176_9GAMM</name>
<evidence type="ECO:0000313" key="2">
    <source>
        <dbReference type="EMBL" id="ATC85465.1"/>
    </source>
</evidence>
<organism evidence="2 3">
    <name type="scientific">Pseudoalteromonas arctica A 37-1-2</name>
    <dbReference type="NCBI Taxonomy" id="1117313"/>
    <lineage>
        <taxon>Bacteria</taxon>
        <taxon>Pseudomonadati</taxon>
        <taxon>Pseudomonadota</taxon>
        <taxon>Gammaproteobacteria</taxon>
        <taxon>Alteromonadales</taxon>
        <taxon>Pseudoalteromonadaceae</taxon>
        <taxon>Pseudoalteromonas</taxon>
    </lineage>
</organism>
<proteinExistence type="predicted"/>
<keyword evidence="1" id="KW-1133">Transmembrane helix</keyword>
<evidence type="ECO:0000256" key="1">
    <source>
        <dbReference type="SAM" id="Phobius"/>
    </source>
</evidence>
<dbReference type="Proteomes" id="UP000016505">
    <property type="component" value="Chromosome I"/>
</dbReference>
<accession>A0A290S176</accession>
<reference evidence="2 3" key="1">
    <citation type="journal article" date="2012" name="J. Bacteriol.">
        <title>Genome sequences of type strains of seven species of the marine bacterium Pseudoalteromonas.</title>
        <authorList>
            <person name="Xie B.B."/>
            <person name="Shu Y.L."/>
            <person name="Qin Q.L."/>
            <person name="Rong J.C."/>
            <person name="Zhang X.Y."/>
            <person name="Chen X.L."/>
            <person name="Shi M."/>
            <person name="He H.L."/>
            <person name="Zhou B.C."/>
            <person name="Zhang Y.Z."/>
        </authorList>
    </citation>
    <scope>NUCLEOTIDE SEQUENCE [LARGE SCALE GENOMIC DNA]</scope>
    <source>
        <strain evidence="2 3">A 37-1-2</strain>
    </source>
</reference>
<gene>
    <name evidence="2" type="ORF">PARC_a0763</name>
</gene>
<feature type="transmembrane region" description="Helical" evidence="1">
    <location>
        <begin position="20"/>
        <end position="40"/>
    </location>
</feature>
<dbReference type="KEGG" id="part:PARC_a0763"/>
<keyword evidence="1" id="KW-0812">Transmembrane</keyword>
<evidence type="ECO:0000313" key="3">
    <source>
        <dbReference type="Proteomes" id="UP000016505"/>
    </source>
</evidence>
<protein>
    <submittedName>
        <fullName evidence="2">Uncharacterized protein</fullName>
    </submittedName>
</protein>
<keyword evidence="1" id="KW-0472">Membrane</keyword>
<dbReference type="EMBL" id="CP011025">
    <property type="protein sequence ID" value="ATC85465.1"/>
    <property type="molecule type" value="Genomic_DNA"/>
</dbReference>
<dbReference type="AlphaFoldDB" id="A0A290S176"/>
<sequence>MNSLILISLTINEVLEALSFTITYADCFMLACIFMLFIFINKNSPISKNNMPEVLV</sequence>